<dbReference type="InterPro" id="IPR007015">
    <property type="entry name" value="DNA_pol_V/MYBBP1A"/>
</dbReference>
<organism evidence="4 5">
    <name type="scientific">Oesophagostomum dentatum</name>
    <name type="common">Nodular worm</name>
    <dbReference type="NCBI Taxonomy" id="61180"/>
    <lineage>
        <taxon>Eukaryota</taxon>
        <taxon>Metazoa</taxon>
        <taxon>Ecdysozoa</taxon>
        <taxon>Nematoda</taxon>
        <taxon>Chromadorea</taxon>
        <taxon>Rhabditida</taxon>
        <taxon>Rhabditina</taxon>
        <taxon>Rhabditomorpha</taxon>
        <taxon>Strongyloidea</taxon>
        <taxon>Strongylidae</taxon>
        <taxon>Oesophagostomum</taxon>
    </lineage>
</organism>
<dbReference type="GO" id="GO:0043565">
    <property type="term" value="F:sequence-specific DNA binding"/>
    <property type="evidence" value="ECO:0007669"/>
    <property type="project" value="TreeGrafter"/>
</dbReference>
<sequence>MTKDYESNAAELENIIKDGEKGLKTLLMDDEELVDEDDSEEKSEDDEDEAMEEAEEEEESEGSDMEESNASDVDDAEMFAMDDRLAAAFKAMAPRRENKVAAHMATAFRLKLADLLLFTLSSQNTPMTVKVHMIIPLLKLAKLQLKQDSEGLNSRKTISLLNIIARLKKAHLLDDEVVDLLDQLIKEGAGLSNPTLVSAVASLSSFICSLGISTDGSCSDTVVDAFVNLFERFMTQEDGLIGCELAIAAVIKHPEIFVPRSKVFLKAGFNNDYRIFRRTEAILCLAGMLAKSVQTRVSVEKSTVKGVGKSCTEYLSASLADPDSPTLQKHLSLDSINENESNWNTISKKINAACQQICGKSPSRVLDSIQNAIS</sequence>
<dbReference type="Proteomes" id="UP000053660">
    <property type="component" value="Unassembled WGS sequence"/>
</dbReference>
<dbReference type="GO" id="GO:0003723">
    <property type="term" value="F:RNA binding"/>
    <property type="evidence" value="ECO:0007669"/>
    <property type="project" value="TreeGrafter"/>
</dbReference>
<dbReference type="PANTHER" id="PTHR13213">
    <property type="entry name" value="MYB-BINDING PROTEIN 1A FAMILY MEMBER"/>
    <property type="match status" value="1"/>
</dbReference>
<dbReference type="GO" id="GO:0003714">
    <property type="term" value="F:transcription corepressor activity"/>
    <property type="evidence" value="ECO:0007669"/>
    <property type="project" value="TreeGrafter"/>
</dbReference>
<keyword evidence="2" id="KW-0539">Nucleus</keyword>
<proteinExistence type="predicted"/>
<evidence type="ECO:0000256" key="3">
    <source>
        <dbReference type="SAM" id="MobiDB-lite"/>
    </source>
</evidence>
<name>A0A0B1S828_OESDE</name>
<dbReference type="EMBL" id="KN602108">
    <property type="protein sequence ID" value="KHJ80051.1"/>
    <property type="molecule type" value="Genomic_DNA"/>
</dbReference>
<protein>
    <submittedName>
        <fullName evidence="4">Uncharacterized protein</fullName>
    </submittedName>
</protein>
<dbReference type="AlphaFoldDB" id="A0A0B1S828"/>
<dbReference type="OrthoDB" id="342531at2759"/>
<dbReference type="GO" id="GO:0005730">
    <property type="term" value="C:nucleolus"/>
    <property type="evidence" value="ECO:0007669"/>
    <property type="project" value="InterPro"/>
</dbReference>
<gene>
    <name evidence="4" type="ORF">OESDEN_20284</name>
</gene>
<reference evidence="4 5" key="1">
    <citation type="submission" date="2014-03" db="EMBL/GenBank/DDBJ databases">
        <title>Draft genome of the hookworm Oesophagostomum dentatum.</title>
        <authorList>
            <person name="Mitreva M."/>
        </authorList>
    </citation>
    <scope>NUCLEOTIDE SEQUENCE [LARGE SCALE GENOMIC DNA]</scope>
    <source>
        <strain evidence="4 5">OD-Hann</strain>
    </source>
</reference>
<evidence type="ECO:0000256" key="1">
    <source>
        <dbReference type="ARBA" id="ARBA00004123"/>
    </source>
</evidence>
<comment type="subcellular location">
    <subcellularLocation>
        <location evidence="1">Nucleus</location>
    </subcellularLocation>
</comment>
<evidence type="ECO:0000256" key="2">
    <source>
        <dbReference type="ARBA" id="ARBA00023242"/>
    </source>
</evidence>
<dbReference type="PANTHER" id="PTHR13213:SF2">
    <property type="entry name" value="MYB-BINDING PROTEIN 1A"/>
    <property type="match status" value="1"/>
</dbReference>
<keyword evidence="5" id="KW-1185">Reference proteome</keyword>
<evidence type="ECO:0000313" key="4">
    <source>
        <dbReference type="EMBL" id="KHJ80051.1"/>
    </source>
</evidence>
<evidence type="ECO:0000313" key="5">
    <source>
        <dbReference type="Proteomes" id="UP000053660"/>
    </source>
</evidence>
<feature type="region of interest" description="Disordered" evidence="3">
    <location>
        <begin position="28"/>
        <end position="70"/>
    </location>
</feature>
<accession>A0A0B1S828</accession>